<dbReference type="eggNOG" id="KOG4177">
    <property type="taxonomic scope" value="Eukaryota"/>
</dbReference>
<feature type="compositionally biased region" description="Low complexity" evidence="4">
    <location>
        <begin position="612"/>
        <end position="622"/>
    </location>
</feature>
<dbReference type="PROSITE" id="PS50088">
    <property type="entry name" value="ANK_REPEAT"/>
    <property type="match status" value="4"/>
</dbReference>
<feature type="compositionally biased region" description="Basic and acidic residues" evidence="4">
    <location>
        <begin position="595"/>
        <end position="611"/>
    </location>
</feature>
<keyword evidence="2 3" id="KW-0040">ANK repeat</keyword>
<dbReference type="Pfam" id="PF00023">
    <property type="entry name" value="Ank"/>
    <property type="match status" value="1"/>
</dbReference>
<feature type="repeat" description="ANK" evidence="3">
    <location>
        <begin position="1494"/>
        <end position="1526"/>
    </location>
</feature>
<dbReference type="OrthoDB" id="539213at2759"/>
<keyword evidence="6" id="KW-1185">Reference proteome</keyword>
<dbReference type="PROSITE" id="PS50297">
    <property type="entry name" value="ANK_REP_REGION"/>
    <property type="match status" value="3"/>
</dbReference>
<dbReference type="SUPFAM" id="SSF48403">
    <property type="entry name" value="Ankyrin repeat"/>
    <property type="match status" value="2"/>
</dbReference>
<dbReference type="VEuPathDB" id="FungiDB:G647_08636"/>
<dbReference type="PANTHER" id="PTHR24198">
    <property type="entry name" value="ANKYRIN REPEAT AND PROTEIN KINASE DOMAIN-CONTAINING PROTEIN"/>
    <property type="match status" value="1"/>
</dbReference>
<name>A0A1C1CJ12_9EURO</name>
<dbReference type="EMBL" id="LGRB01000012">
    <property type="protein sequence ID" value="OCT48513.1"/>
    <property type="molecule type" value="Genomic_DNA"/>
</dbReference>
<evidence type="ECO:0000313" key="6">
    <source>
        <dbReference type="Proteomes" id="UP000094526"/>
    </source>
</evidence>
<feature type="compositionally biased region" description="Basic and acidic residues" evidence="4">
    <location>
        <begin position="1821"/>
        <end position="1830"/>
    </location>
</feature>
<dbReference type="PANTHER" id="PTHR24198:SF165">
    <property type="entry name" value="ANKYRIN REPEAT-CONTAINING PROTEIN-RELATED"/>
    <property type="match status" value="1"/>
</dbReference>
<evidence type="ECO:0000313" key="5">
    <source>
        <dbReference type="EMBL" id="OCT48513.1"/>
    </source>
</evidence>
<feature type="region of interest" description="Disordered" evidence="4">
    <location>
        <begin position="595"/>
        <end position="674"/>
    </location>
</feature>
<dbReference type="Pfam" id="PF12796">
    <property type="entry name" value="Ank_2"/>
    <property type="match status" value="1"/>
</dbReference>
<feature type="compositionally biased region" description="Acidic residues" evidence="4">
    <location>
        <begin position="630"/>
        <end position="652"/>
    </location>
</feature>
<feature type="repeat" description="ANK" evidence="3">
    <location>
        <begin position="568"/>
        <end position="600"/>
    </location>
</feature>
<evidence type="ECO:0000256" key="1">
    <source>
        <dbReference type="ARBA" id="ARBA00022737"/>
    </source>
</evidence>
<sequence length="1837" mass="206365">MATMELPPLPVPISDFVSYVDKHPKVPAGVAEAVKPFKAFENKLREVYAQQPEHPAASANHLLPVFDNDILAVRARDLANESPAEQDKYLLALPEDVRRKNGTPATVQSLKDFKTNFNLFSESALVDLDWSNVVCAGSAVVTSLLPVDAPHNESKRALRTYYHEDLAPASDVDLFLYGLNEEQAMEKVKQIECKIRDSILAETTTVRTKNAITIVSQYPIRHVQIVLRLYKSVSEILTGFDVDCSCVAYDGKQVWASPRALAAFMTQMNTIDLSRRSPSYENRLSKYSRRGFEVYWPLLDRSRVDPTIFERSFSRVLGLARLLVLEKLPHPNDRDTYLAKRRAERGRPPLPWNARFRHELPGNVKDAQPEDVAEWVEEDEVSNYHTVTIPYGPRYHAKKIEKLLFVKDLLLNAEWNKSKDRETQLHRHPAFFGSANDVLHDCCGFCPKPVTDEDLAAFEEESKIYISGSVTFLRDDPGRQAIGSFNPITDDDWTEMAYVGNTTRLCQAIVDLDLDAVRDWFSSPEVVDVNRRDHTGRTPLQLAVMCSTPEIVQCLIEHGARLVARLYNGMTALHLAAYRGQVQMVKDILDKSEANEEAENAKEDARRDARRSAAVADASSSEDVSHEQDSSADDSFDSAEDFEHETEPDDVTEGSFVKVNDNVSPDEDGGEDEPDVYDVDVLAWDSPLSPLHLAILAGHLDVIELLVDKYGADVLLPVKIADEYNRKQAKAAILSITLALELPLQQANETVAALLGHGATFVQADMKHISALNYAVNSAKTLILETMRSSGPSHFSSACNFIAISGWFDTAKVNTPLLTAIRTGKPEVVDSLVRWGAKTHIDFESYAQAYRRSFERPSNDPERVKKTFQKTVEQPIIVALQHDMVEFVAQLVAAGEDVNTLPTKAYKYLEYRYTSWNSAGQSLLDLVEDRIASLRQYLQAGDAQTLAKPAALDEDSVYLDGYEAGSYSYWTAFEDLRAAKSLHQYQTKQYEKELSAKKQSSDEARKKAAINNTIENLVNLKSKLCEKGAKSFWDLHPEVRKEEVPHRLPYRRGFNHHSTEPYKTKISFKVPDLTPEKEANYIKLFEAAWHGNVETVKSLCLHGDRPLHIAVYDLRGFSPFAIAAIRGHYELARVIVEIAKAQYQPDDKSDRYHYRVCTDGDDHSCSDESSDDERSEGSDHVRLHAEIVDEAFTVKDVAALEATTVKSRVSPSTMVAWNCEVARALRGDVDPRQVKDVFGGSFGDHHVYIGDQSKQSWAWFNAVFGATGQAMQRSLVRYAIFTDDMTLLKFLIKIGNELATQIPDGKNDSLKVMHISQDDFGLAVRLGRVEMVGEIIKSTGFGLPLQKVFQKSGIKLEEKPKYYQGLSVRGRKRQDWAEAGRGGRRSRRVESDVGVPLLAAAIEGNPDSTEFFLTDAPLRRYLEFAESLKDEKRIQALAQAKGGIKGTLSSWLSTRNQLVLHVGVLSPPQKDGGQPTFDLLLEKMPDALEVRAVDGKTPLQLAFEVQRYYAAKKLIAAGANQATKDRVGRNIMHTILDTIPVDKPAFLGSVINMLDKTVLVPLLLERCSTIESTGNTPLAVFLGRITSRTGWEESLKLLLSLSEGKDLEKMDGAGDYPLHTVVRKSHRELVRFIVEFRPGLLHWENATGMTVSDMVTTSYLRHQIDHPPTLSESETRHIEDRPASEFKDTAGSSNTEVENEDEDDDDASGRSNEWKMRRFINALVAKYPAKRKLVGLHDANEVAKRLALQQQKQNEENRRRERLGLKAVGLRHQYRYDNDVADPTEDPQDEVADYISRGKGFIKWDEMVWRKTEAGETTGLDGKEIEREYDADLQDSM</sequence>
<feature type="compositionally biased region" description="Acidic residues" evidence="4">
    <location>
        <begin position="1697"/>
        <end position="1706"/>
    </location>
</feature>
<dbReference type="AlphaFoldDB" id="A0A1C1CJ12"/>
<protein>
    <submittedName>
        <fullName evidence="5">Ankyrin repeat protein</fullName>
    </submittedName>
</protein>
<feature type="region of interest" description="Disordered" evidence="4">
    <location>
        <begin position="1814"/>
        <end position="1837"/>
    </location>
</feature>
<reference evidence="6" key="1">
    <citation type="submission" date="2015-07" db="EMBL/GenBank/DDBJ databases">
        <authorList>
            <person name="Teixeira M.M."/>
            <person name="Souza R.C."/>
            <person name="Almeida L.G."/>
            <person name="Vicente V.A."/>
            <person name="de Hoog S."/>
            <person name="Bocca A.L."/>
            <person name="de Almeida S.R."/>
            <person name="Vasconcelos A.T."/>
            <person name="Felipe M.S."/>
        </authorList>
    </citation>
    <scope>NUCLEOTIDE SEQUENCE [LARGE SCALE GENOMIC DNA]</scope>
    <source>
        <strain evidence="6">KSF</strain>
    </source>
</reference>
<dbReference type="InterPro" id="IPR036770">
    <property type="entry name" value="Ankyrin_rpt-contain_sf"/>
</dbReference>
<feature type="region of interest" description="Disordered" evidence="4">
    <location>
        <begin position="1665"/>
        <end position="1710"/>
    </location>
</feature>
<dbReference type="InterPro" id="IPR002110">
    <property type="entry name" value="Ankyrin_rpt"/>
</dbReference>
<keyword evidence="1" id="KW-0677">Repeat</keyword>
<comment type="caution">
    <text evidence="5">The sequence shown here is derived from an EMBL/GenBank/DDBJ whole genome shotgun (WGS) entry which is preliminary data.</text>
</comment>
<organism evidence="5 6">
    <name type="scientific">Cladophialophora carrionii</name>
    <dbReference type="NCBI Taxonomy" id="86049"/>
    <lineage>
        <taxon>Eukaryota</taxon>
        <taxon>Fungi</taxon>
        <taxon>Dikarya</taxon>
        <taxon>Ascomycota</taxon>
        <taxon>Pezizomycotina</taxon>
        <taxon>Eurotiomycetes</taxon>
        <taxon>Chaetothyriomycetidae</taxon>
        <taxon>Chaetothyriales</taxon>
        <taxon>Herpotrichiellaceae</taxon>
        <taxon>Cladophialophora</taxon>
    </lineage>
</organism>
<dbReference type="Proteomes" id="UP000094526">
    <property type="component" value="Unassembled WGS sequence"/>
</dbReference>
<feature type="repeat" description="ANK" evidence="3">
    <location>
        <begin position="686"/>
        <end position="709"/>
    </location>
</feature>
<dbReference type="VEuPathDB" id="FungiDB:CLCR_03793"/>
<gene>
    <name evidence="5" type="ORF">CLCR_03793</name>
</gene>
<dbReference type="STRING" id="86049.A0A1C1CJ12"/>
<evidence type="ECO:0000256" key="3">
    <source>
        <dbReference type="PROSITE-ProRule" id="PRU00023"/>
    </source>
</evidence>
<feature type="compositionally biased region" description="Acidic residues" evidence="4">
    <location>
        <begin position="664"/>
        <end position="674"/>
    </location>
</feature>
<dbReference type="Gene3D" id="1.25.40.20">
    <property type="entry name" value="Ankyrin repeat-containing domain"/>
    <property type="match status" value="5"/>
</dbReference>
<feature type="repeat" description="ANK" evidence="3">
    <location>
        <begin position="535"/>
        <end position="567"/>
    </location>
</feature>
<feature type="compositionally biased region" description="Basic and acidic residues" evidence="4">
    <location>
        <begin position="1673"/>
        <end position="1688"/>
    </location>
</feature>
<accession>A0A1C1CJ12</accession>
<dbReference type="SMART" id="SM00248">
    <property type="entry name" value="ANK"/>
    <property type="match status" value="10"/>
</dbReference>
<evidence type="ECO:0000256" key="2">
    <source>
        <dbReference type="ARBA" id="ARBA00023043"/>
    </source>
</evidence>
<evidence type="ECO:0000256" key="4">
    <source>
        <dbReference type="SAM" id="MobiDB-lite"/>
    </source>
</evidence>
<feature type="region of interest" description="Disordered" evidence="4">
    <location>
        <begin position="1160"/>
        <end position="1179"/>
    </location>
</feature>
<proteinExistence type="predicted"/>